<dbReference type="WBParaSite" id="L893_g15104.t1">
    <property type="protein sequence ID" value="L893_g15104.t1"/>
    <property type="gene ID" value="L893_g15104"/>
</dbReference>
<proteinExistence type="predicted"/>
<reference evidence="2" key="1">
    <citation type="submission" date="2016-11" db="UniProtKB">
        <authorList>
            <consortium name="WormBaseParasite"/>
        </authorList>
    </citation>
    <scope>IDENTIFICATION</scope>
</reference>
<name>A0A1I7YCW8_9BILA</name>
<organism evidence="1 2">
    <name type="scientific">Steinernema glaseri</name>
    <dbReference type="NCBI Taxonomy" id="37863"/>
    <lineage>
        <taxon>Eukaryota</taxon>
        <taxon>Metazoa</taxon>
        <taxon>Ecdysozoa</taxon>
        <taxon>Nematoda</taxon>
        <taxon>Chromadorea</taxon>
        <taxon>Rhabditida</taxon>
        <taxon>Tylenchina</taxon>
        <taxon>Panagrolaimomorpha</taxon>
        <taxon>Strongyloidoidea</taxon>
        <taxon>Steinernematidae</taxon>
        <taxon>Steinernema</taxon>
    </lineage>
</organism>
<keyword evidence="1" id="KW-1185">Reference proteome</keyword>
<evidence type="ECO:0000313" key="1">
    <source>
        <dbReference type="Proteomes" id="UP000095287"/>
    </source>
</evidence>
<accession>A0A1I7YCW8</accession>
<dbReference type="Proteomes" id="UP000095287">
    <property type="component" value="Unplaced"/>
</dbReference>
<evidence type="ECO:0000313" key="2">
    <source>
        <dbReference type="WBParaSite" id="L893_g15104.t1"/>
    </source>
</evidence>
<dbReference type="AlphaFoldDB" id="A0A1I7YCW8"/>
<protein>
    <submittedName>
        <fullName evidence="2">HEPN_DZIP3 domain-containing protein</fullName>
    </submittedName>
</protein>
<sequence length="334" mass="38842">MQEHIHSKNSWRERRGEDPTDMDRVPLLFVESVVRSFHEVQTCKLLQQLSSAWGQQSEVHAKKSGRLLLTFAYTRVYRAMILCYKIEGFDHIESRTLSREVVKEISRTIRCIDLFLLLVPKFSEEWKSVGPDDVELLQLLVNLDAPEKRLDMDSFSEIFKESEVVKLRSKYSTLLKSFTSVKLQFSDARVMEETISEPRLRSVEIVDTGKAPQTTTFWVDLLFSEKCKRLSTYFSGVVLSAIHRWKKMDPGTLTHNRILRGILNSKEELPVVGMIKTEMEAEAALLEKLRSQLRDHRQIDSLHCMEHPFDPSSKTYVVFFNDRMYTDEVVVVFG</sequence>